<dbReference type="SUPFAM" id="SSF48452">
    <property type="entry name" value="TPR-like"/>
    <property type="match status" value="1"/>
</dbReference>
<evidence type="ECO:0000256" key="6">
    <source>
        <dbReference type="SAM" id="SignalP"/>
    </source>
</evidence>
<evidence type="ECO:0000313" key="8">
    <source>
        <dbReference type="EMBL" id="RKE47076.1"/>
    </source>
</evidence>
<keyword evidence="3 6" id="KW-0732">Signal</keyword>
<dbReference type="AlphaFoldDB" id="A0A420ARI2"/>
<proteinExistence type="inferred from homology"/>
<accession>A0A420ARI2</accession>
<dbReference type="PROSITE" id="PS51257">
    <property type="entry name" value="PROKAR_LIPOPROTEIN"/>
    <property type="match status" value="1"/>
</dbReference>
<keyword evidence="5" id="KW-0998">Cell outer membrane</keyword>
<dbReference type="Gene3D" id="1.25.40.390">
    <property type="match status" value="1"/>
</dbReference>
<evidence type="ECO:0000256" key="4">
    <source>
        <dbReference type="ARBA" id="ARBA00023136"/>
    </source>
</evidence>
<feature type="chain" id="PRO_5019241710" evidence="6">
    <location>
        <begin position="19"/>
        <end position="512"/>
    </location>
</feature>
<protein>
    <submittedName>
        <fullName evidence="8">Putative outer membrane starch-binding protein</fullName>
    </submittedName>
</protein>
<dbReference type="Proteomes" id="UP000286246">
    <property type="component" value="Unassembled WGS sequence"/>
</dbReference>
<feature type="domain" description="RagB/SusD" evidence="7">
    <location>
        <begin position="403"/>
        <end position="477"/>
    </location>
</feature>
<organism evidence="8 9">
    <name type="scientific">Sphingobacterium detergens</name>
    <dbReference type="NCBI Taxonomy" id="1145106"/>
    <lineage>
        <taxon>Bacteria</taxon>
        <taxon>Pseudomonadati</taxon>
        <taxon>Bacteroidota</taxon>
        <taxon>Sphingobacteriia</taxon>
        <taxon>Sphingobacteriales</taxon>
        <taxon>Sphingobacteriaceae</taxon>
        <taxon>Sphingobacterium</taxon>
    </lineage>
</organism>
<sequence length="512" mass="57736">MRKNIILRFLLCSTIAISAMFGTSSCEKFLDVESNHIVNEENKWKDINDIRGSLLGVYGLLRTALAENNAHWLYGELRNGDFTALNRRDLQDIVDGRLNSSAKLIQEGSDWRRFYAVINAANLFIERSYEVLEHDKQYTAALHEIDVAQMRVVKGFVYYLLARTWGDVPIWDKSYEGAFPKIKASSVDQVLTYAENEINAVKDKLPFFYGSFNDPVLPADLYLGSTSVKWSGVLFNRLSAYTILAHINALSGNYLEASVFADYVIANATRGGIAATDIADITNTTNVGFFFGNRIKHIIGFPFPNSSNEGGTDGHIESLTLAKPLVSKPNPDIYVKVERIVDIFNEAGDQRFRIDSTGTVQTSYFADFGGIRPIFKKIHIIRNGESGADGSLPFFTSTLVFSRFEEINLLRAEANAVLGRTELATAILNQSRKNRGLVEIGPNVDLIDAVFQERRKELMGEGWRWFDVVRYNKIKKNDPAFQKLIAQKGIYWPISQNALANNKELQQNTYWK</sequence>
<evidence type="ECO:0000256" key="1">
    <source>
        <dbReference type="ARBA" id="ARBA00004442"/>
    </source>
</evidence>
<keyword evidence="9" id="KW-1185">Reference proteome</keyword>
<dbReference type="EMBL" id="RAPY01000004">
    <property type="protein sequence ID" value="RKE47076.1"/>
    <property type="molecule type" value="Genomic_DNA"/>
</dbReference>
<comment type="subcellular location">
    <subcellularLocation>
        <location evidence="1">Cell outer membrane</location>
    </subcellularLocation>
</comment>
<evidence type="ECO:0000256" key="5">
    <source>
        <dbReference type="ARBA" id="ARBA00023237"/>
    </source>
</evidence>
<dbReference type="InterPro" id="IPR012944">
    <property type="entry name" value="SusD_RagB_dom"/>
</dbReference>
<dbReference type="Pfam" id="PF07980">
    <property type="entry name" value="SusD_RagB"/>
    <property type="match status" value="1"/>
</dbReference>
<gene>
    <name evidence="8" type="ORF">DFQ12_4235</name>
</gene>
<evidence type="ECO:0000313" key="9">
    <source>
        <dbReference type="Proteomes" id="UP000286246"/>
    </source>
</evidence>
<keyword evidence="4" id="KW-0472">Membrane</keyword>
<dbReference type="GO" id="GO:0009279">
    <property type="term" value="C:cell outer membrane"/>
    <property type="evidence" value="ECO:0007669"/>
    <property type="project" value="UniProtKB-SubCell"/>
</dbReference>
<comment type="caution">
    <text evidence="8">The sequence shown here is derived from an EMBL/GenBank/DDBJ whole genome shotgun (WGS) entry which is preliminary data.</text>
</comment>
<evidence type="ECO:0000256" key="3">
    <source>
        <dbReference type="ARBA" id="ARBA00022729"/>
    </source>
</evidence>
<dbReference type="CDD" id="cd08977">
    <property type="entry name" value="SusD"/>
    <property type="match status" value="1"/>
</dbReference>
<feature type="signal peptide" evidence="6">
    <location>
        <begin position="1"/>
        <end position="18"/>
    </location>
</feature>
<evidence type="ECO:0000256" key="2">
    <source>
        <dbReference type="ARBA" id="ARBA00006275"/>
    </source>
</evidence>
<name>A0A420ARI2_SPHD1</name>
<dbReference type="InterPro" id="IPR011990">
    <property type="entry name" value="TPR-like_helical_dom_sf"/>
</dbReference>
<comment type="similarity">
    <text evidence="2">Belongs to the SusD family.</text>
</comment>
<reference evidence="8 9" key="1">
    <citation type="submission" date="2018-09" db="EMBL/GenBank/DDBJ databases">
        <title>Genomic Encyclopedia of Type Strains, Phase III (KMG-III): the genomes of soil and plant-associated and newly described type strains.</title>
        <authorList>
            <person name="Whitman W."/>
        </authorList>
    </citation>
    <scope>NUCLEOTIDE SEQUENCE [LARGE SCALE GENOMIC DNA]</scope>
    <source>
        <strain evidence="8 9">CECT 7938</strain>
    </source>
</reference>
<evidence type="ECO:0000259" key="7">
    <source>
        <dbReference type="Pfam" id="PF07980"/>
    </source>
</evidence>